<name>A0A166NA78_EXIGL</name>
<dbReference type="AlphaFoldDB" id="A0A166NA78"/>
<dbReference type="Proteomes" id="UP000077266">
    <property type="component" value="Unassembled WGS sequence"/>
</dbReference>
<organism evidence="1 2">
    <name type="scientific">Exidia glandulosa HHB12029</name>
    <dbReference type="NCBI Taxonomy" id="1314781"/>
    <lineage>
        <taxon>Eukaryota</taxon>
        <taxon>Fungi</taxon>
        <taxon>Dikarya</taxon>
        <taxon>Basidiomycota</taxon>
        <taxon>Agaricomycotina</taxon>
        <taxon>Agaricomycetes</taxon>
        <taxon>Auriculariales</taxon>
        <taxon>Exidiaceae</taxon>
        <taxon>Exidia</taxon>
    </lineage>
</organism>
<dbReference type="InParanoid" id="A0A166NA78"/>
<gene>
    <name evidence="1" type="ORF">EXIGLDRAFT_783046</name>
</gene>
<evidence type="ECO:0008006" key="3">
    <source>
        <dbReference type="Google" id="ProtNLM"/>
    </source>
</evidence>
<accession>A0A166NA78</accession>
<keyword evidence="2" id="KW-1185">Reference proteome</keyword>
<evidence type="ECO:0000313" key="2">
    <source>
        <dbReference type="Proteomes" id="UP000077266"/>
    </source>
</evidence>
<evidence type="ECO:0000313" key="1">
    <source>
        <dbReference type="EMBL" id="KZV78930.1"/>
    </source>
</evidence>
<dbReference type="EMBL" id="KV426720">
    <property type="protein sequence ID" value="KZV78930.1"/>
    <property type="molecule type" value="Genomic_DNA"/>
</dbReference>
<protein>
    <recommendedName>
        <fullName evidence="3">DUF659 domain-containing protein</fullName>
    </recommendedName>
</protein>
<reference evidence="1 2" key="1">
    <citation type="journal article" date="2016" name="Mol. Biol. Evol.">
        <title>Comparative Genomics of Early-Diverging Mushroom-Forming Fungi Provides Insights into the Origins of Lignocellulose Decay Capabilities.</title>
        <authorList>
            <person name="Nagy L.G."/>
            <person name="Riley R."/>
            <person name="Tritt A."/>
            <person name="Adam C."/>
            <person name="Daum C."/>
            <person name="Floudas D."/>
            <person name="Sun H."/>
            <person name="Yadav J.S."/>
            <person name="Pangilinan J."/>
            <person name="Larsson K.H."/>
            <person name="Matsuura K."/>
            <person name="Barry K."/>
            <person name="Labutti K."/>
            <person name="Kuo R."/>
            <person name="Ohm R.A."/>
            <person name="Bhattacharya S.S."/>
            <person name="Shirouzu T."/>
            <person name="Yoshinaga Y."/>
            <person name="Martin F.M."/>
            <person name="Grigoriev I.V."/>
            <person name="Hibbett D.S."/>
        </authorList>
    </citation>
    <scope>NUCLEOTIDE SEQUENCE [LARGE SCALE GENOMIC DNA]</scope>
    <source>
        <strain evidence="1 2">HHB12029</strain>
    </source>
</reference>
<dbReference type="OrthoDB" id="3236755at2759"/>
<sequence>MSLADRHLPIDTVSTASTSSLLARDSSFAAADVEKKLLLLNLLFANLPGNVQAGTKLYCAHRFMPDDDWIKAIGSYKGVLNRQLEVVFGPRRSPAGNPIFVAFKEKGEGLLSVVDVLRSAPLGSPADDADALLLKWLDNLIESTQQTYKAAGQEDCKFVSDELKRKAIAAKKSLSARTAALVSSHVATMSSSSAAATMPPAFNSFSQARRDEKRDLINHTWKSLFAIMDACIVPVSSATVFNIQLIHESAHVLQSSLKVLKDCYNLTLSMDGGGIRTPMSIYTVHVTTAVTHDSHLIAGQIPIGIWRFAAMVTDSASNICSGAKRIVVKHKTILNLSDAPHGLNNTIKGISALKYFSPMISQMRQLLMYLRKLAYTSYHLKSPVLTSTFVAASRVL</sequence>
<proteinExistence type="predicted"/>